<dbReference type="SUPFAM" id="SSF52540">
    <property type="entry name" value="P-loop containing nucleoside triphosphate hydrolases"/>
    <property type="match status" value="1"/>
</dbReference>
<keyword evidence="4" id="KW-0067">ATP-binding</keyword>
<keyword evidence="7" id="KW-1185">Reference proteome</keyword>
<dbReference type="InterPro" id="IPR011545">
    <property type="entry name" value="DEAD/DEAH_box_helicase_dom"/>
</dbReference>
<dbReference type="InterPro" id="IPR050699">
    <property type="entry name" value="RNA-DNA_Helicase"/>
</dbReference>
<evidence type="ECO:0000313" key="6">
    <source>
        <dbReference type="EMBL" id="MES1923296.1"/>
    </source>
</evidence>
<dbReference type="EMBL" id="JBDODL010005484">
    <property type="protein sequence ID" value="MES1923296.1"/>
    <property type="molecule type" value="Genomic_DNA"/>
</dbReference>
<protein>
    <submittedName>
        <fullName evidence="6">Antiviral helicase ski2</fullName>
    </submittedName>
</protein>
<feature type="domain" description="Helicase ATP-binding" evidence="5">
    <location>
        <begin position="1"/>
        <end position="66"/>
    </location>
</feature>
<evidence type="ECO:0000256" key="3">
    <source>
        <dbReference type="ARBA" id="ARBA00022806"/>
    </source>
</evidence>
<reference evidence="6 7" key="1">
    <citation type="journal article" date="2024" name="BMC Biol.">
        <title>Comparative genomics of Ascetosporea gives new insight into the evolutionary basis for animal parasitism in Rhizaria.</title>
        <authorList>
            <person name="Hiltunen Thoren M."/>
            <person name="Onut-Brannstrom I."/>
            <person name="Alfjorden A."/>
            <person name="Peckova H."/>
            <person name="Swords F."/>
            <person name="Hooper C."/>
            <person name="Holzer A.S."/>
            <person name="Bass D."/>
            <person name="Burki F."/>
        </authorList>
    </citation>
    <scope>NUCLEOTIDE SEQUENCE [LARGE SCALE GENOMIC DNA]</scope>
    <source>
        <strain evidence="6">20-A016</strain>
    </source>
</reference>
<comment type="caution">
    <text evidence="6">The sequence shown here is derived from an EMBL/GenBank/DDBJ whole genome shotgun (WGS) entry which is preliminary data.</text>
</comment>
<feature type="non-terminal residue" evidence="6">
    <location>
        <position position="1"/>
    </location>
</feature>
<dbReference type="InterPro" id="IPR014001">
    <property type="entry name" value="Helicase_ATP-bd"/>
</dbReference>
<organism evidence="6 7">
    <name type="scientific">Bonamia ostreae</name>
    <dbReference type="NCBI Taxonomy" id="126728"/>
    <lineage>
        <taxon>Eukaryota</taxon>
        <taxon>Sar</taxon>
        <taxon>Rhizaria</taxon>
        <taxon>Endomyxa</taxon>
        <taxon>Ascetosporea</taxon>
        <taxon>Haplosporida</taxon>
        <taxon>Bonamia</taxon>
    </lineage>
</organism>
<proteinExistence type="predicted"/>
<evidence type="ECO:0000259" key="5">
    <source>
        <dbReference type="PROSITE" id="PS51192"/>
    </source>
</evidence>
<dbReference type="Proteomes" id="UP001439008">
    <property type="component" value="Unassembled WGS sequence"/>
</dbReference>
<dbReference type="Pfam" id="PF00270">
    <property type="entry name" value="DEAD"/>
    <property type="match status" value="1"/>
</dbReference>
<accession>A0ABV2AUG1</accession>
<evidence type="ECO:0000256" key="4">
    <source>
        <dbReference type="ARBA" id="ARBA00022840"/>
    </source>
</evidence>
<evidence type="ECO:0000256" key="2">
    <source>
        <dbReference type="ARBA" id="ARBA00022801"/>
    </source>
</evidence>
<dbReference type="Gene3D" id="3.40.50.300">
    <property type="entry name" value="P-loop containing nucleotide triphosphate hydrolases"/>
    <property type="match status" value="1"/>
</dbReference>
<dbReference type="PANTHER" id="PTHR12131:SF1">
    <property type="entry name" value="ATP-DEPENDENT RNA HELICASE SUPV3L1, MITOCHONDRIAL-RELATED"/>
    <property type="match status" value="1"/>
</dbReference>
<sequence length="152" mass="17935">GSEIIRDIEWIIFDEVHYINDYERGVVWEEVIIMLPEHVNIILLSATVPNAMQFANWVGMTKRKNIFVISTLKRPVPLKHFLYTNGKLFLAIKNGVFQNNVFSKAKLSMKKNNKAMERSWQMNFIQRVKSKWQDLIKLLLKKLIARFCNLIL</sequence>
<dbReference type="PANTHER" id="PTHR12131">
    <property type="entry name" value="ATP-DEPENDENT RNA AND DNA HELICASE"/>
    <property type="match status" value="1"/>
</dbReference>
<evidence type="ECO:0000313" key="7">
    <source>
        <dbReference type="Proteomes" id="UP001439008"/>
    </source>
</evidence>
<evidence type="ECO:0000256" key="1">
    <source>
        <dbReference type="ARBA" id="ARBA00022741"/>
    </source>
</evidence>
<keyword evidence="1" id="KW-0547">Nucleotide-binding</keyword>
<keyword evidence="2" id="KW-0378">Hydrolase</keyword>
<name>A0ABV2AUG1_9EUKA</name>
<dbReference type="PROSITE" id="PS51192">
    <property type="entry name" value="HELICASE_ATP_BIND_1"/>
    <property type="match status" value="1"/>
</dbReference>
<gene>
    <name evidence="6" type="primary">SKI2_1</name>
    <name evidence="6" type="ORF">MHBO_004846</name>
</gene>
<dbReference type="InterPro" id="IPR027417">
    <property type="entry name" value="P-loop_NTPase"/>
</dbReference>
<keyword evidence="3 6" id="KW-0347">Helicase</keyword>
<dbReference type="GO" id="GO:0004386">
    <property type="term" value="F:helicase activity"/>
    <property type="evidence" value="ECO:0007669"/>
    <property type="project" value="UniProtKB-KW"/>
</dbReference>